<evidence type="ECO:0000313" key="3">
    <source>
        <dbReference type="Proteomes" id="UP000439113"/>
    </source>
</evidence>
<gene>
    <name evidence="2" type="ORF">GJ654_02735</name>
</gene>
<organism evidence="2 3">
    <name type="scientific">Rhodoblastus acidophilus</name>
    <name type="common">Rhodopseudomonas acidophila</name>
    <dbReference type="NCBI Taxonomy" id="1074"/>
    <lineage>
        <taxon>Bacteria</taxon>
        <taxon>Pseudomonadati</taxon>
        <taxon>Pseudomonadota</taxon>
        <taxon>Alphaproteobacteria</taxon>
        <taxon>Hyphomicrobiales</taxon>
        <taxon>Rhodoblastaceae</taxon>
        <taxon>Rhodoblastus</taxon>
    </lineage>
</organism>
<reference evidence="2 3" key="1">
    <citation type="submission" date="2019-11" db="EMBL/GenBank/DDBJ databases">
        <title>Whole-genome sequence of a Rhodoblastus acidophilus DSM 142.</title>
        <authorList>
            <person name="Kyndt J.A."/>
            <person name="Meyer T.E."/>
        </authorList>
    </citation>
    <scope>NUCLEOTIDE SEQUENCE [LARGE SCALE GENOMIC DNA]</scope>
    <source>
        <strain evidence="2 3">DSM 142</strain>
    </source>
</reference>
<protein>
    <submittedName>
        <fullName evidence="2">DUF4065 domain-containing protein</fullName>
    </submittedName>
</protein>
<dbReference type="InterPro" id="IPR025272">
    <property type="entry name" value="SocA_Panacea"/>
</dbReference>
<dbReference type="Proteomes" id="UP000439113">
    <property type="component" value="Unassembled WGS sequence"/>
</dbReference>
<evidence type="ECO:0000313" key="2">
    <source>
        <dbReference type="EMBL" id="MTV29905.1"/>
    </source>
</evidence>
<dbReference type="OrthoDB" id="9799173at2"/>
<feature type="domain" description="Antitoxin SocA-like Panacea" evidence="1">
    <location>
        <begin position="27"/>
        <end position="130"/>
    </location>
</feature>
<evidence type="ECO:0000259" key="1">
    <source>
        <dbReference type="Pfam" id="PF13274"/>
    </source>
</evidence>
<comment type="caution">
    <text evidence="2">The sequence shown here is derived from an EMBL/GenBank/DDBJ whole genome shotgun (WGS) entry which is preliminary data.</text>
</comment>
<dbReference type="EMBL" id="WNKS01000002">
    <property type="protein sequence ID" value="MTV29905.1"/>
    <property type="molecule type" value="Genomic_DNA"/>
</dbReference>
<accession>A0A6N8DK64</accession>
<sequence>MYDARAVSNFFINRSIATARPITAMTLLKILYFAHAWYLVKYGFPLVAQHFEAWQHGPVNRVVYEQIKGLGSKPVSRKLVSFSAKECAFVETKSEFSEEICEFLSNIFDYYSQFHAFKLSDLTHIEGSPWDKIWSLAEQRAVPGMIIPNDTIKKWFEEGGALHEAGGTKT</sequence>
<dbReference type="AlphaFoldDB" id="A0A6N8DK64"/>
<name>A0A6N8DK64_RHOAC</name>
<dbReference type="RefSeq" id="WP_155444578.1">
    <property type="nucleotide sequence ID" value="NZ_JAOQNR010000002.1"/>
</dbReference>
<proteinExistence type="predicted"/>
<dbReference type="Pfam" id="PF13274">
    <property type="entry name" value="SocA_Panacea"/>
    <property type="match status" value="1"/>
</dbReference>